<proteinExistence type="inferred from homology"/>
<evidence type="ECO:0000256" key="2">
    <source>
        <dbReference type="ARBA" id="ARBA00006375"/>
    </source>
</evidence>
<evidence type="ECO:0000256" key="8">
    <source>
        <dbReference type="PROSITE-ProRule" id="PRU00282"/>
    </source>
</evidence>
<name>A0A4V3SD43_OPIFE</name>
<evidence type="ECO:0000256" key="1">
    <source>
        <dbReference type="ARBA" id="ARBA00004141"/>
    </source>
</evidence>
<dbReference type="InterPro" id="IPR002067">
    <property type="entry name" value="MCP"/>
</dbReference>
<comment type="caution">
    <text evidence="10">The sequence shown here is derived from an EMBL/GenBank/DDBJ whole genome shotgun (WGS) entry which is preliminary data.</text>
</comment>
<dbReference type="GO" id="GO:0055085">
    <property type="term" value="P:transmembrane transport"/>
    <property type="evidence" value="ECO:0007669"/>
    <property type="project" value="InterPro"/>
</dbReference>
<sequence>MVRPETLKLAGWRPFVYGGAAAIFAEACTFPIDTSKTRLQIQGEMISGSAAKFVGGPYRGMLHCVITVGRVEGVRCLYQGLTAAVLRQMIYGTIKFGLYNNMKRMFVANPLDESLFVNIFLAMFSGGLSNAIANPADMLKIRMQAHTANASGPPSLIKLGVKAIREEGARSLYKGVNPTALRAAVVCGVELPAYDFAKKWLILLDLMGDTKACHFVSSFMAGLLGALISNPVDVIRTRLLNQRRTIASRVAQSNLSGQPKIYKNAFDCFFRTVRYEGVMALWKGFIPNWMRLGPWNIIFFMSFEQLGRLPF</sequence>
<reference evidence="10 11" key="1">
    <citation type="journal article" date="2019" name="BMC Genomics">
        <title>New insights from Opisthorchis felineus genome: update on genomics of the epidemiologically important liver flukes.</title>
        <authorList>
            <person name="Ershov N.I."/>
            <person name="Mordvinov V.A."/>
            <person name="Prokhortchouk E.B."/>
            <person name="Pakharukova M.Y."/>
            <person name="Gunbin K.V."/>
            <person name="Ustyantsev K."/>
            <person name="Genaev M.A."/>
            <person name="Blinov A.G."/>
            <person name="Mazur A."/>
            <person name="Boulygina E."/>
            <person name="Tsygankova S."/>
            <person name="Khrameeva E."/>
            <person name="Chekanov N."/>
            <person name="Fan G."/>
            <person name="Xiao A."/>
            <person name="Zhang H."/>
            <person name="Xu X."/>
            <person name="Yang H."/>
            <person name="Solovyev V."/>
            <person name="Lee S.M."/>
            <person name="Liu X."/>
            <person name="Afonnikov D.A."/>
            <person name="Skryabin K.G."/>
        </authorList>
    </citation>
    <scope>NUCLEOTIDE SEQUENCE [LARGE SCALE GENOMIC DNA]</scope>
    <source>
        <strain evidence="10">AK-0245</strain>
        <tissue evidence="10">Whole organism</tissue>
    </source>
</reference>
<dbReference type="SUPFAM" id="SSF103506">
    <property type="entry name" value="Mitochondrial carrier"/>
    <property type="match status" value="1"/>
</dbReference>
<dbReference type="InterPro" id="IPR050391">
    <property type="entry name" value="Mito_Metabolite_Transporter"/>
</dbReference>
<dbReference type="PANTHER" id="PTHR45618">
    <property type="entry name" value="MITOCHONDRIAL DICARBOXYLATE CARRIER-RELATED"/>
    <property type="match status" value="1"/>
</dbReference>
<evidence type="ECO:0000313" key="10">
    <source>
        <dbReference type="EMBL" id="TGZ59214.1"/>
    </source>
</evidence>
<evidence type="ECO:0000313" key="11">
    <source>
        <dbReference type="Proteomes" id="UP000308267"/>
    </source>
</evidence>
<dbReference type="PRINTS" id="PR00926">
    <property type="entry name" value="MITOCARRIER"/>
</dbReference>
<dbReference type="EMBL" id="SJOL01008957">
    <property type="protein sequence ID" value="TGZ59214.1"/>
    <property type="molecule type" value="Genomic_DNA"/>
</dbReference>
<feature type="repeat" description="Solcar" evidence="8">
    <location>
        <begin position="113"/>
        <end position="200"/>
    </location>
</feature>
<keyword evidence="7 8" id="KW-0472">Membrane</keyword>
<evidence type="ECO:0000256" key="3">
    <source>
        <dbReference type="ARBA" id="ARBA00022448"/>
    </source>
</evidence>
<comment type="similarity">
    <text evidence="2 9">Belongs to the mitochondrial carrier (TC 2.A.29) family.</text>
</comment>
<feature type="repeat" description="Solcar" evidence="8">
    <location>
        <begin position="13"/>
        <end position="105"/>
    </location>
</feature>
<evidence type="ECO:0000256" key="6">
    <source>
        <dbReference type="ARBA" id="ARBA00022989"/>
    </source>
</evidence>
<dbReference type="Gene3D" id="1.50.40.10">
    <property type="entry name" value="Mitochondrial carrier domain"/>
    <property type="match status" value="1"/>
</dbReference>
<evidence type="ECO:0000256" key="5">
    <source>
        <dbReference type="ARBA" id="ARBA00022737"/>
    </source>
</evidence>
<keyword evidence="6" id="KW-1133">Transmembrane helix</keyword>
<dbReference type="STRING" id="147828.A0A4V3SD43"/>
<keyword evidence="4 8" id="KW-0812">Transmembrane</keyword>
<dbReference type="Pfam" id="PF00153">
    <property type="entry name" value="Mito_carr"/>
    <property type="match status" value="3"/>
</dbReference>
<keyword evidence="11" id="KW-1185">Reference proteome</keyword>
<accession>A0A4V3SD43</accession>
<dbReference type="InterPro" id="IPR023395">
    <property type="entry name" value="MCP_dom_sf"/>
</dbReference>
<feature type="repeat" description="Solcar" evidence="8">
    <location>
        <begin position="209"/>
        <end position="309"/>
    </location>
</feature>
<keyword evidence="5" id="KW-0677">Repeat</keyword>
<comment type="subcellular location">
    <subcellularLocation>
        <location evidence="1">Membrane</location>
        <topology evidence="1">Multi-pass membrane protein</topology>
    </subcellularLocation>
</comment>
<evidence type="ECO:0000256" key="9">
    <source>
        <dbReference type="RuleBase" id="RU000488"/>
    </source>
</evidence>
<protein>
    <submittedName>
        <fullName evidence="10">Uncharacterized protein</fullName>
    </submittedName>
</protein>
<dbReference type="InterPro" id="IPR018108">
    <property type="entry name" value="MCP_transmembrane"/>
</dbReference>
<organism evidence="10 11">
    <name type="scientific">Opisthorchis felineus</name>
    <dbReference type="NCBI Taxonomy" id="147828"/>
    <lineage>
        <taxon>Eukaryota</taxon>
        <taxon>Metazoa</taxon>
        <taxon>Spiralia</taxon>
        <taxon>Lophotrochozoa</taxon>
        <taxon>Platyhelminthes</taxon>
        <taxon>Trematoda</taxon>
        <taxon>Digenea</taxon>
        <taxon>Opisthorchiida</taxon>
        <taxon>Opisthorchiata</taxon>
        <taxon>Opisthorchiidae</taxon>
        <taxon>Opisthorchis</taxon>
    </lineage>
</organism>
<dbReference type="PROSITE" id="PS50920">
    <property type="entry name" value="SOLCAR"/>
    <property type="match status" value="3"/>
</dbReference>
<evidence type="ECO:0000256" key="4">
    <source>
        <dbReference type="ARBA" id="ARBA00022692"/>
    </source>
</evidence>
<dbReference type="AlphaFoldDB" id="A0A4V3SD43"/>
<keyword evidence="3 9" id="KW-0813">Transport</keyword>
<dbReference type="GO" id="GO:0016020">
    <property type="term" value="C:membrane"/>
    <property type="evidence" value="ECO:0007669"/>
    <property type="project" value="UniProtKB-SubCell"/>
</dbReference>
<dbReference type="Proteomes" id="UP000308267">
    <property type="component" value="Unassembled WGS sequence"/>
</dbReference>
<dbReference type="OrthoDB" id="756301at2759"/>
<evidence type="ECO:0000256" key="7">
    <source>
        <dbReference type="ARBA" id="ARBA00023136"/>
    </source>
</evidence>
<gene>
    <name evidence="10" type="ORF">CRM22_009212</name>
</gene>